<gene>
    <name evidence="4" type="ORF">PbB2_03017</name>
</gene>
<dbReference type="PROSITE" id="PS51257">
    <property type="entry name" value="PROKAR_LIPOPROTEIN"/>
    <property type="match status" value="1"/>
</dbReference>
<dbReference type="AlphaFoldDB" id="A0A2P2EE32"/>
<evidence type="ECO:0000259" key="3">
    <source>
        <dbReference type="Pfam" id="PF03413"/>
    </source>
</evidence>
<dbReference type="Proteomes" id="UP000245086">
    <property type="component" value="Unassembled WGS sequence"/>
</dbReference>
<accession>A0A2P2EE32</accession>
<dbReference type="Gene3D" id="3.10.450.40">
    <property type="match status" value="1"/>
</dbReference>
<name>A0A2P2EE32_9PROT</name>
<protein>
    <recommendedName>
        <fullName evidence="3">PepSY domain-containing protein</fullName>
    </recommendedName>
</protein>
<evidence type="ECO:0000313" key="4">
    <source>
        <dbReference type="EMBL" id="GBF59322.1"/>
    </source>
</evidence>
<dbReference type="RefSeq" id="WP_238165055.1">
    <property type="nucleotide sequence ID" value="NZ_BFBR01000012.1"/>
</dbReference>
<keyword evidence="2" id="KW-0732">Signal</keyword>
<feature type="signal peptide" evidence="2">
    <location>
        <begin position="1"/>
        <end position="18"/>
    </location>
</feature>
<evidence type="ECO:0000256" key="1">
    <source>
        <dbReference type="SAM" id="MobiDB-lite"/>
    </source>
</evidence>
<comment type="caution">
    <text evidence="4">The sequence shown here is derived from an EMBL/GenBank/DDBJ whole genome shotgun (WGS) entry which is preliminary data.</text>
</comment>
<feature type="chain" id="PRO_5015171229" description="PepSY domain-containing protein" evidence="2">
    <location>
        <begin position="19"/>
        <end position="111"/>
    </location>
</feature>
<dbReference type="Pfam" id="PF03413">
    <property type="entry name" value="PepSY"/>
    <property type="match status" value="1"/>
</dbReference>
<proteinExistence type="predicted"/>
<keyword evidence="5" id="KW-1185">Reference proteome</keyword>
<organism evidence="4 5">
    <name type="scientific">Candidatus Phycosocius bacilliformis</name>
    <dbReference type="NCBI Taxonomy" id="1445552"/>
    <lineage>
        <taxon>Bacteria</taxon>
        <taxon>Pseudomonadati</taxon>
        <taxon>Pseudomonadota</taxon>
        <taxon>Alphaproteobacteria</taxon>
        <taxon>Caulobacterales</taxon>
        <taxon>Caulobacterales incertae sedis</taxon>
        <taxon>Candidatus Phycosocius</taxon>
    </lineage>
</organism>
<dbReference type="EMBL" id="BFBR01000012">
    <property type="protein sequence ID" value="GBF59322.1"/>
    <property type="molecule type" value="Genomic_DNA"/>
</dbReference>
<evidence type="ECO:0000313" key="5">
    <source>
        <dbReference type="Proteomes" id="UP000245086"/>
    </source>
</evidence>
<dbReference type="InterPro" id="IPR025711">
    <property type="entry name" value="PepSY"/>
</dbReference>
<evidence type="ECO:0000256" key="2">
    <source>
        <dbReference type="SAM" id="SignalP"/>
    </source>
</evidence>
<feature type="domain" description="PepSY" evidence="3">
    <location>
        <begin position="50"/>
        <end position="109"/>
    </location>
</feature>
<reference evidence="4 5" key="1">
    <citation type="journal article" date="2018" name="Genome Announc.">
        <title>Draft Genome Sequence of "Candidatus Phycosocius bacilliformis," an Alphaproteobacterial Ectosymbiont of the Hydrocarbon-Producing Green Alga Botryococcus braunii.</title>
        <authorList>
            <person name="Tanabe Y."/>
            <person name="Yamaguchi H."/>
            <person name="Watanabe M.M."/>
        </authorList>
    </citation>
    <scope>NUCLEOTIDE SEQUENCE [LARGE SCALE GENOMIC DNA]</scope>
    <source>
        <strain evidence="4 5">BOTRYCO-2</strain>
    </source>
</reference>
<sequence length="111" mass="11957">MTYVRLSSLLLMMLMASACTPEVPPPAPPQTLVTPARPVDQPNGPSPAGKLPFLQIQAIALAAVPGDVVQVDLEEDHGRDIYEFKILTAQGRVIELELDAATGRILKREAD</sequence>
<feature type="region of interest" description="Disordered" evidence="1">
    <location>
        <begin position="23"/>
        <end position="50"/>
    </location>
</feature>